<dbReference type="EMBL" id="CM001488">
    <property type="protein sequence ID" value="EIM62448.1"/>
    <property type="molecule type" value="Genomic_DNA"/>
</dbReference>
<feature type="domain" description="Polyphosphate kinase-2-related" evidence="1">
    <location>
        <begin position="269"/>
        <end position="493"/>
    </location>
</feature>
<proteinExistence type="predicted"/>
<gene>
    <name evidence="2" type="ORF">DespoDRAFT_00427</name>
</gene>
<dbReference type="RefSeq" id="WP_004071061.1">
    <property type="nucleotide sequence ID" value="NZ_CM001488.1"/>
</dbReference>
<keyword evidence="3" id="KW-1185">Reference proteome</keyword>
<dbReference type="STRING" id="879212.DespoDRAFT_00427"/>
<dbReference type="HOGENOM" id="CLU_033786_0_2_7"/>
<name>I5AYY5_9BACT</name>
<dbReference type="NCBIfam" id="TIGR03708">
    <property type="entry name" value="poly_P_AMP_trns"/>
    <property type="match status" value="1"/>
</dbReference>
<protein>
    <submittedName>
        <fullName evidence="2">Polyphosphate:AMP phosphotransferase</fullName>
    </submittedName>
</protein>
<dbReference type="PANTHER" id="PTHR34383:SF3">
    <property type="entry name" value="POLYPHOSPHATE:AMP PHOSPHOTRANSFERASE"/>
    <property type="match status" value="1"/>
</dbReference>
<dbReference type="Pfam" id="PF03976">
    <property type="entry name" value="PPK2"/>
    <property type="match status" value="2"/>
</dbReference>
<accession>I5AYY5</accession>
<dbReference type="GO" id="GO:0006797">
    <property type="term" value="P:polyphosphate metabolic process"/>
    <property type="evidence" value="ECO:0007669"/>
    <property type="project" value="InterPro"/>
</dbReference>
<evidence type="ECO:0000313" key="2">
    <source>
        <dbReference type="EMBL" id="EIM62448.1"/>
    </source>
</evidence>
<dbReference type="InterPro" id="IPR027417">
    <property type="entry name" value="P-loop_NTPase"/>
</dbReference>
<dbReference type="InterPro" id="IPR022489">
    <property type="entry name" value="PolyP_AMP_Tfrase"/>
</dbReference>
<dbReference type="GO" id="GO:0043751">
    <property type="term" value="F:polyphosphate:AMP phosphotransferase activity"/>
    <property type="evidence" value="ECO:0007669"/>
    <property type="project" value="InterPro"/>
</dbReference>
<dbReference type="SUPFAM" id="SSF52540">
    <property type="entry name" value="P-loop containing nucleoside triphosphate hydrolases"/>
    <property type="match status" value="2"/>
</dbReference>
<dbReference type="AlphaFoldDB" id="I5AYY5"/>
<dbReference type="eggNOG" id="COG2326">
    <property type="taxonomic scope" value="Bacteria"/>
</dbReference>
<evidence type="ECO:0000259" key="1">
    <source>
        <dbReference type="Pfam" id="PF03976"/>
    </source>
</evidence>
<dbReference type="Proteomes" id="UP000005778">
    <property type="component" value="Chromosome"/>
</dbReference>
<evidence type="ECO:0000313" key="3">
    <source>
        <dbReference type="Proteomes" id="UP000005778"/>
    </source>
</evidence>
<dbReference type="PANTHER" id="PTHR34383">
    <property type="entry name" value="POLYPHOSPHATE:AMP PHOSPHOTRANSFERASE-RELATED"/>
    <property type="match status" value="1"/>
</dbReference>
<feature type="domain" description="Polyphosphate kinase-2-related" evidence="1">
    <location>
        <begin position="12"/>
        <end position="234"/>
    </location>
</feature>
<dbReference type="Gene3D" id="3.40.50.300">
    <property type="entry name" value="P-loop containing nucleotide triphosphate hydrolases"/>
    <property type="match status" value="2"/>
</dbReference>
<organism evidence="2 3">
    <name type="scientific">Desulfobacter postgatei 2ac9</name>
    <dbReference type="NCBI Taxonomy" id="879212"/>
    <lineage>
        <taxon>Bacteria</taxon>
        <taxon>Pseudomonadati</taxon>
        <taxon>Thermodesulfobacteriota</taxon>
        <taxon>Desulfobacteria</taxon>
        <taxon>Desulfobacterales</taxon>
        <taxon>Desulfobacteraceae</taxon>
        <taxon>Desulfobacter</taxon>
    </lineage>
</organism>
<reference evidence="2 3" key="2">
    <citation type="submission" date="2012-02" db="EMBL/GenBank/DDBJ databases">
        <title>Improved High-Quality Draft sequence of Desulfobacter postgatei 2ac9.</title>
        <authorList>
            <consortium name="US DOE Joint Genome Institute"/>
            <person name="Lucas S."/>
            <person name="Han J."/>
            <person name="Lapidus A."/>
            <person name="Cheng J.-F."/>
            <person name="Goodwin L."/>
            <person name="Pitluck S."/>
            <person name="Peters L."/>
            <person name="Ovchinnikova G."/>
            <person name="Held B."/>
            <person name="Detter J.C."/>
            <person name="Han C."/>
            <person name="Tapia R."/>
            <person name="Land M."/>
            <person name="Hauser L."/>
            <person name="Kyrpides N."/>
            <person name="Ivanova N."/>
            <person name="Pagani I."/>
            <person name="Orellana R."/>
            <person name="Lovley D."/>
            <person name="Woyke T."/>
        </authorList>
    </citation>
    <scope>NUCLEOTIDE SEQUENCE [LARGE SCALE GENOMIC DNA]</scope>
    <source>
        <strain evidence="2 3">2ac9</strain>
    </source>
</reference>
<dbReference type="OrthoDB" id="9775224at2"/>
<dbReference type="InterPro" id="IPR022488">
    <property type="entry name" value="PPK2-related"/>
</dbReference>
<reference evidence="2 3" key="1">
    <citation type="submission" date="2011-09" db="EMBL/GenBank/DDBJ databases">
        <authorList>
            <consortium name="US DOE Joint Genome Institute (JGI-PGF)"/>
            <person name="Lucas S."/>
            <person name="Han J."/>
            <person name="Lapidus A."/>
            <person name="Cheng J.-F."/>
            <person name="Goodwin L."/>
            <person name="Pitluck S."/>
            <person name="Peters L."/>
            <person name="Land M.L."/>
            <person name="Hauser L."/>
            <person name="Orellana R."/>
            <person name="Lovley D."/>
            <person name="Woyke T.J."/>
        </authorList>
    </citation>
    <scope>NUCLEOTIDE SEQUENCE [LARGE SCALE GENOMIC DNA]</scope>
    <source>
        <strain evidence="2 3">2ac9</strain>
    </source>
</reference>
<sequence>MFESAELGHKIPKSEYKKEEPALREELLNVQLELNESSSFPVIILVGGLDGAGRGATVNLLNEWMDPRFIQTHGMGDPTDEELDRPMMWRFWRALPPKGKIGVFLGSWYTWPILNRAYGRTNDADLEQSMGRAIKLEKMLVNEGALVIKFWFHLSREEQKKRLQSLEKDPLTRWKVTKRDWKHFKNYDKFREVHEKVIRQTSTAEAPWLIIEGSDARYRNLTVGKLILTAIRERLDRDAQPSPEILSPPLMPSIDNVNVLKTLDMTQSLTKEEYREKLIKYQRKLNLLIRDPKFKYTSVIAVFEGNDAAGKGGAIRRITGALDARGYQVIPIAAPTEEEREQPYLWRFWRHLPRKGRVTIFDRSWYGRVLVERVEQFCSEADWMRAYNEINEFELQITRHRMVVVKFWLAITQEEQLERFHTREQTGFKRFKITEEDWRNRKKWEQYELAVTDMVDRTSTDYAPWTLIEANDKYFARIKVLKTLCTAIEAKLKDLYEEGVDYLEKPKKKK</sequence>
<keyword evidence="2" id="KW-0808">Transferase</keyword>